<dbReference type="OrthoDB" id="2666461at2"/>
<dbReference type="RefSeq" id="WP_132418770.1">
    <property type="nucleotide sequence ID" value="NZ_SKFG01000013.1"/>
</dbReference>
<dbReference type="Proteomes" id="UP000295418">
    <property type="component" value="Unassembled WGS sequence"/>
</dbReference>
<dbReference type="AlphaFoldDB" id="A0A4R4E994"/>
<keyword evidence="2" id="KW-1185">Reference proteome</keyword>
<gene>
    <name evidence="1" type="ORF">E0485_14510</name>
</gene>
<name>A0A4R4E994_9BACL</name>
<protein>
    <submittedName>
        <fullName evidence="1">Uncharacterized protein</fullName>
    </submittedName>
</protein>
<organism evidence="1 2">
    <name type="scientific">Paenibacillus albiflavus</name>
    <dbReference type="NCBI Taxonomy" id="2545760"/>
    <lineage>
        <taxon>Bacteria</taxon>
        <taxon>Bacillati</taxon>
        <taxon>Bacillota</taxon>
        <taxon>Bacilli</taxon>
        <taxon>Bacillales</taxon>
        <taxon>Paenibacillaceae</taxon>
        <taxon>Paenibacillus</taxon>
    </lineage>
</organism>
<reference evidence="1 2" key="1">
    <citation type="submission" date="2019-03" db="EMBL/GenBank/DDBJ databases">
        <authorList>
            <person name="Kim M.K.M."/>
        </authorList>
    </citation>
    <scope>NUCLEOTIDE SEQUENCE [LARGE SCALE GENOMIC DNA]</scope>
    <source>
        <strain evidence="1 2">18JY21-1</strain>
    </source>
</reference>
<accession>A0A4R4E994</accession>
<evidence type="ECO:0000313" key="1">
    <source>
        <dbReference type="EMBL" id="TCZ76404.1"/>
    </source>
</evidence>
<evidence type="ECO:0000313" key="2">
    <source>
        <dbReference type="Proteomes" id="UP000295418"/>
    </source>
</evidence>
<proteinExistence type="predicted"/>
<comment type="caution">
    <text evidence="1">The sequence shown here is derived from an EMBL/GenBank/DDBJ whole genome shotgun (WGS) entry which is preliminary data.</text>
</comment>
<dbReference type="EMBL" id="SKFG01000013">
    <property type="protein sequence ID" value="TCZ76404.1"/>
    <property type="molecule type" value="Genomic_DNA"/>
</dbReference>
<sequence length="69" mass="8107">MNNEFICDCPLLKIRIDEGACYDINAVVEKWAKENILKIIEKQFQVRIDVSKAKEVCSTCKHYPFDRKD</sequence>